<keyword evidence="6" id="KW-0411">Iron-sulfur</keyword>
<proteinExistence type="predicted"/>
<evidence type="ECO:0000256" key="10">
    <source>
        <dbReference type="SAM" id="MobiDB-lite"/>
    </source>
</evidence>
<evidence type="ECO:0000313" key="13">
    <source>
        <dbReference type="Proteomes" id="UP000198683"/>
    </source>
</evidence>
<dbReference type="PROSITE" id="PS51296">
    <property type="entry name" value="RIESKE"/>
    <property type="match status" value="1"/>
</dbReference>
<evidence type="ECO:0000256" key="1">
    <source>
        <dbReference type="ARBA" id="ARBA00002494"/>
    </source>
</evidence>
<dbReference type="Pfam" id="PF00355">
    <property type="entry name" value="Rieske"/>
    <property type="match status" value="1"/>
</dbReference>
<evidence type="ECO:0000259" key="11">
    <source>
        <dbReference type="PROSITE" id="PS51296"/>
    </source>
</evidence>
<dbReference type="InterPro" id="IPR005805">
    <property type="entry name" value="Rieske_Fe-S_prot_C"/>
</dbReference>
<reference evidence="12 13" key="1">
    <citation type="submission" date="2016-10" db="EMBL/GenBank/DDBJ databases">
        <authorList>
            <person name="de Groot N.N."/>
        </authorList>
    </citation>
    <scope>NUCLEOTIDE SEQUENCE [LARGE SCALE GENOMIC DNA]</scope>
    <source>
        <strain evidence="12 13">CGMCC 4.5681</strain>
    </source>
</reference>
<dbReference type="GO" id="GO:0016020">
    <property type="term" value="C:membrane"/>
    <property type="evidence" value="ECO:0007669"/>
    <property type="project" value="InterPro"/>
</dbReference>
<feature type="region of interest" description="Disordered" evidence="10">
    <location>
        <begin position="34"/>
        <end position="61"/>
    </location>
</feature>
<keyword evidence="7" id="KW-1015">Disulfide bond</keyword>
<dbReference type="Gene3D" id="2.102.10.10">
    <property type="entry name" value="Rieske [2Fe-2S] iron-sulphur domain"/>
    <property type="match status" value="1"/>
</dbReference>
<dbReference type="InterPro" id="IPR036922">
    <property type="entry name" value="Rieske_2Fe-2S_sf"/>
</dbReference>
<evidence type="ECO:0000256" key="4">
    <source>
        <dbReference type="ARBA" id="ARBA00022723"/>
    </source>
</evidence>
<dbReference type="GO" id="GO:0004497">
    <property type="term" value="F:monooxygenase activity"/>
    <property type="evidence" value="ECO:0007669"/>
    <property type="project" value="UniProtKB-ARBA"/>
</dbReference>
<dbReference type="SUPFAM" id="SSF50022">
    <property type="entry name" value="ISP domain"/>
    <property type="match status" value="1"/>
</dbReference>
<dbReference type="PROSITE" id="PS51257">
    <property type="entry name" value="PROKAR_LIPOPROTEIN"/>
    <property type="match status" value="1"/>
</dbReference>
<comment type="function">
    <text evidence="1">Iron-sulfur subunit of the cytochrome bc1 complex, an essential component of the respiratory electron transport chain required for ATP synthesis. The bc1 complex catalyzes the oxidation of menaquinol and the reduction of cytochrome c in the respiratory chain. The bc1 complex operates through a Q-cycle mechanism that couples electron transfer to generation of the proton gradient that drives ATP synthesis.</text>
</comment>
<dbReference type="InterPro" id="IPR017941">
    <property type="entry name" value="Rieske_2Fe-2S"/>
</dbReference>
<keyword evidence="3" id="KW-0001">2Fe-2S</keyword>
<feature type="domain" description="Rieske" evidence="11">
    <location>
        <begin position="56"/>
        <end position="147"/>
    </location>
</feature>
<evidence type="ECO:0000256" key="8">
    <source>
        <dbReference type="ARBA" id="ARBA00029586"/>
    </source>
</evidence>
<keyword evidence="13" id="KW-1185">Reference proteome</keyword>
<evidence type="ECO:0000256" key="7">
    <source>
        <dbReference type="ARBA" id="ARBA00023157"/>
    </source>
</evidence>
<dbReference type="RefSeq" id="WP_245740424.1">
    <property type="nucleotide sequence ID" value="NZ_FNFB01000015.1"/>
</dbReference>
<dbReference type="GO" id="GO:0051537">
    <property type="term" value="F:2 iron, 2 sulfur cluster binding"/>
    <property type="evidence" value="ECO:0007669"/>
    <property type="project" value="UniProtKB-KW"/>
</dbReference>
<organism evidence="12 13">
    <name type="scientific">Nonomuraea maritima</name>
    <dbReference type="NCBI Taxonomy" id="683260"/>
    <lineage>
        <taxon>Bacteria</taxon>
        <taxon>Bacillati</taxon>
        <taxon>Actinomycetota</taxon>
        <taxon>Actinomycetes</taxon>
        <taxon>Streptosporangiales</taxon>
        <taxon>Streptosporangiaceae</taxon>
        <taxon>Nonomuraea</taxon>
    </lineage>
</organism>
<dbReference type="Proteomes" id="UP000198683">
    <property type="component" value="Unassembled WGS sequence"/>
</dbReference>
<comment type="cofactor">
    <cofactor evidence="9">
        <name>[2Fe-2S] cluster</name>
        <dbReference type="ChEBI" id="CHEBI:190135"/>
    </cofactor>
</comment>
<accession>A0A1G9H153</accession>
<dbReference type="PANTHER" id="PTHR10134">
    <property type="entry name" value="CYTOCHROME B-C1 COMPLEX SUBUNIT RIESKE, MITOCHONDRIAL"/>
    <property type="match status" value="1"/>
</dbReference>
<dbReference type="PROSITE" id="PS51318">
    <property type="entry name" value="TAT"/>
    <property type="match status" value="1"/>
</dbReference>
<dbReference type="GO" id="GO:0046872">
    <property type="term" value="F:metal ion binding"/>
    <property type="evidence" value="ECO:0007669"/>
    <property type="project" value="UniProtKB-KW"/>
</dbReference>
<dbReference type="GO" id="GO:0016705">
    <property type="term" value="F:oxidoreductase activity, acting on paired donors, with incorporation or reduction of molecular oxygen"/>
    <property type="evidence" value="ECO:0007669"/>
    <property type="project" value="UniProtKB-ARBA"/>
</dbReference>
<dbReference type="PRINTS" id="PR00162">
    <property type="entry name" value="RIESKE"/>
</dbReference>
<dbReference type="InterPro" id="IPR006311">
    <property type="entry name" value="TAT_signal"/>
</dbReference>
<evidence type="ECO:0000256" key="9">
    <source>
        <dbReference type="ARBA" id="ARBA00034078"/>
    </source>
</evidence>
<gene>
    <name evidence="12" type="ORF">SAMN05421874_11547</name>
</gene>
<dbReference type="AlphaFoldDB" id="A0A1G9H153"/>
<dbReference type="InterPro" id="IPR014349">
    <property type="entry name" value="Rieske_Fe-S_prot"/>
</dbReference>
<name>A0A1G9H153_9ACTN</name>
<evidence type="ECO:0000313" key="12">
    <source>
        <dbReference type="EMBL" id="SDL06609.1"/>
    </source>
</evidence>
<feature type="compositionally biased region" description="Low complexity" evidence="10">
    <location>
        <begin position="34"/>
        <end position="51"/>
    </location>
</feature>
<dbReference type="CDD" id="cd03467">
    <property type="entry name" value="Rieske"/>
    <property type="match status" value="1"/>
</dbReference>
<protein>
    <recommendedName>
        <fullName evidence="2">Cytochrome bc1 complex Rieske iron-sulfur subunit</fullName>
    </recommendedName>
    <alternativeName>
        <fullName evidence="8">Cytochrome bc1 reductase complex subunit QcrA</fullName>
    </alternativeName>
</protein>
<evidence type="ECO:0000256" key="5">
    <source>
        <dbReference type="ARBA" id="ARBA00023004"/>
    </source>
</evidence>
<dbReference type="FunFam" id="2.102.10.10:FF:000016">
    <property type="entry name" value="Nitrite reductase/ring-hydroxylating ferredoxin subunit"/>
    <property type="match status" value="1"/>
</dbReference>
<keyword evidence="4" id="KW-0479">Metal-binding</keyword>
<sequence length="148" mass="14434">MDASRRAVMMGVGGVGLMAVLAACSGYGQPNAGAAAPASQAPSSPAGDAPAAGGGAGLAKTSDIPEGGGKIFADQKVVVVQPAAGQFRAFSATCTHQGCTVDSVESGMINCPCHGSMFNLDGTVMGGPATKPLPEVQIKVEGDTISLA</sequence>
<keyword evidence="5" id="KW-0408">Iron</keyword>
<evidence type="ECO:0000256" key="3">
    <source>
        <dbReference type="ARBA" id="ARBA00022714"/>
    </source>
</evidence>
<evidence type="ECO:0000256" key="2">
    <source>
        <dbReference type="ARBA" id="ARBA00015816"/>
    </source>
</evidence>
<dbReference type="STRING" id="683260.SAMN05421874_11547"/>
<evidence type="ECO:0000256" key="6">
    <source>
        <dbReference type="ARBA" id="ARBA00023014"/>
    </source>
</evidence>
<dbReference type="EMBL" id="FNFB01000015">
    <property type="protein sequence ID" value="SDL06609.1"/>
    <property type="molecule type" value="Genomic_DNA"/>
</dbReference>